<accession>A0ABQ7XHR6</accession>
<proteinExistence type="predicted"/>
<name>A0ABQ7XHR6_BRANA</name>
<comment type="subcellular location">
    <subcellularLocation>
        <location evidence="1">Membrane</location>
        <topology evidence="1">Multi-pass membrane protein</topology>
    </subcellularLocation>
</comment>
<dbReference type="EMBL" id="JAGKQM010000072">
    <property type="protein sequence ID" value="KAH0855488.1"/>
    <property type="molecule type" value="Genomic_DNA"/>
</dbReference>
<keyword evidence="2" id="KW-0812">Transmembrane</keyword>
<dbReference type="SUPFAM" id="SSF101941">
    <property type="entry name" value="NAC domain"/>
    <property type="match status" value="1"/>
</dbReference>
<dbReference type="InterPro" id="IPR036093">
    <property type="entry name" value="NAC_dom_sf"/>
</dbReference>
<evidence type="ECO:0000313" key="6">
    <source>
        <dbReference type="Proteomes" id="UP000824890"/>
    </source>
</evidence>
<keyword evidence="4" id="KW-0472">Membrane</keyword>
<evidence type="ECO:0000256" key="2">
    <source>
        <dbReference type="ARBA" id="ARBA00022692"/>
    </source>
</evidence>
<dbReference type="PANTHER" id="PTHR32322:SF2">
    <property type="entry name" value="EAMA DOMAIN-CONTAINING PROTEIN"/>
    <property type="match status" value="1"/>
</dbReference>
<keyword evidence="6" id="KW-1185">Reference proteome</keyword>
<comment type="caution">
    <text evidence="5">The sequence shown here is derived from an EMBL/GenBank/DDBJ whole genome shotgun (WGS) entry which is preliminary data.</text>
</comment>
<organism evidence="5 6">
    <name type="scientific">Brassica napus</name>
    <name type="common">Rape</name>
    <dbReference type="NCBI Taxonomy" id="3708"/>
    <lineage>
        <taxon>Eukaryota</taxon>
        <taxon>Viridiplantae</taxon>
        <taxon>Streptophyta</taxon>
        <taxon>Embryophyta</taxon>
        <taxon>Tracheophyta</taxon>
        <taxon>Spermatophyta</taxon>
        <taxon>Magnoliopsida</taxon>
        <taxon>eudicotyledons</taxon>
        <taxon>Gunneridae</taxon>
        <taxon>Pentapetalae</taxon>
        <taxon>rosids</taxon>
        <taxon>malvids</taxon>
        <taxon>Brassicales</taxon>
        <taxon>Brassicaceae</taxon>
        <taxon>Brassiceae</taxon>
        <taxon>Brassica</taxon>
    </lineage>
</organism>
<evidence type="ECO:0000313" key="5">
    <source>
        <dbReference type="EMBL" id="KAH0855488.1"/>
    </source>
</evidence>
<evidence type="ECO:0000256" key="3">
    <source>
        <dbReference type="ARBA" id="ARBA00022989"/>
    </source>
</evidence>
<gene>
    <name evidence="5" type="ORF">HID58_007958</name>
</gene>
<dbReference type="PANTHER" id="PTHR32322">
    <property type="entry name" value="INNER MEMBRANE TRANSPORTER"/>
    <property type="match status" value="1"/>
</dbReference>
<protein>
    <submittedName>
        <fullName evidence="5">Uncharacterized protein</fullName>
    </submittedName>
</protein>
<reference evidence="5 6" key="1">
    <citation type="submission" date="2021-05" db="EMBL/GenBank/DDBJ databases">
        <title>Genome Assembly of Synthetic Allotetraploid Brassica napus Reveals Homoeologous Exchanges between Subgenomes.</title>
        <authorList>
            <person name="Davis J.T."/>
        </authorList>
    </citation>
    <scope>NUCLEOTIDE SEQUENCE [LARGE SCALE GENOMIC DNA]</scope>
    <source>
        <strain evidence="6">cv. Da-Ae</strain>
        <tissue evidence="5">Seedling</tissue>
    </source>
</reference>
<dbReference type="Proteomes" id="UP000824890">
    <property type="component" value="Unassembled WGS sequence"/>
</dbReference>
<evidence type="ECO:0000256" key="1">
    <source>
        <dbReference type="ARBA" id="ARBA00004141"/>
    </source>
</evidence>
<sequence>MMGRCSVTWLAPGFSFHPKDEELVRYQTLLSSTLSPSQIRALGSSRAVWMKKTLLFITGIELLVVNEPTRLCISENRLTDEELKIAGVPQDALVLCRIFQKSRAGPNNGEQYGAPYLEEEWEEDKITFVPEQDALCEGLVVDDDKVCNDKSTISHSWEWSRDWNWDFIGQFSLSVHPLIIGVTGLLLLERYKILLKNVPSVTSDGNNFSLWGSGEWWMLHAAQSMAIGTVMVRWVSKHSDPIMATGWVLCVLSWSVKLVAVVWDLGGNLFSMGYLSTHLYLVSRVT</sequence>
<evidence type="ECO:0000256" key="4">
    <source>
        <dbReference type="ARBA" id="ARBA00023136"/>
    </source>
</evidence>
<dbReference type="InterPro" id="IPR050638">
    <property type="entry name" value="AA-Vitamin_Transporters"/>
</dbReference>
<keyword evidence="3" id="KW-1133">Transmembrane helix</keyword>